<evidence type="ECO:0000259" key="3">
    <source>
        <dbReference type="Pfam" id="PF00294"/>
    </source>
</evidence>
<dbReference type="Proteomes" id="UP001489004">
    <property type="component" value="Unassembled WGS sequence"/>
</dbReference>
<dbReference type="InterPro" id="IPR011611">
    <property type="entry name" value="PfkB_dom"/>
</dbReference>
<evidence type="ECO:0000313" key="5">
    <source>
        <dbReference type="Proteomes" id="UP001489004"/>
    </source>
</evidence>
<dbReference type="SUPFAM" id="SSF53613">
    <property type="entry name" value="Ribokinase-like"/>
    <property type="match status" value="1"/>
</dbReference>
<dbReference type="GO" id="GO:0005737">
    <property type="term" value="C:cytoplasm"/>
    <property type="evidence" value="ECO:0007669"/>
    <property type="project" value="TreeGrafter"/>
</dbReference>
<organism evidence="4 5">
    <name type="scientific">[Myrmecia] bisecta</name>
    <dbReference type="NCBI Taxonomy" id="41462"/>
    <lineage>
        <taxon>Eukaryota</taxon>
        <taxon>Viridiplantae</taxon>
        <taxon>Chlorophyta</taxon>
        <taxon>core chlorophytes</taxon>
        <taxon>Trebouxiophyceae</taxon>
        <taxon>Trebouxiales</taxon>
        <taxon>Trebouxiaceae</taxon>
        <taxon>Myrmecia</taxon>
    </lineage>
</organism>
<dbReference type="PANTHER" id="PTHR42909">
    <property type="entry name" value="ZGC:136858"/>
    <property type="match status" value="1"/>
</dbReference>
<dbReference type="InterPro" id="IPR029056">
    <property type="entry name" value="Ribokinase-like"/>
</dbReference>
<dbReference type="EMBL" id="JALJOR010000005">
    <property type="protein sequence ID" value="KAK9817037.1"/>
    <property type="molecule type" value="Genomic_DNA"/>
</dbReference>
<dbReference type="AlphaFoldDB" id="A0AAW1Q6T9"/>
<dbReference type="Gene3D" id="3.40.1190.20">
    <property type="match status" value="1"/>
</dbReference>
<proteinExistence type="predicted"/>
<evidence type="ECO:0000313" key="4">
    <source>
        <dbReference type="EMBL" id="KAK9817037.1"/>
    </source>
</evidence>
<dbReference type="PANTHER" id="PTHR42909:SF1">
    <property type="entry name" value="CARBOHYDRATE KINASE PFKB DOMAIN-CONTAINING PROTEIN"/>
    <property type="match status" value="1"/>
</dbReference>
<sequence>MVLDLQAAPTGPEDVRTGGSVPGTVKQASGGVARNVAASLATLCSEELRPLLISLVGCDAAGATLLRHWAELGLSSRGLLQSDTASTPTVSTIFDRGGEVAASIADCESLEIELTPAALQRHQADIAAAPLLVLDANLAVNTIEAASRMASEVGVPIWFEPVSVPKSRRATSVLRLLHYISPNAMELVAMANAVRQAAGSSELPWRLPDEGSTAAVIVHSLAPHLQAVLQAGAQAVMLTLGRFGAAVCRLDKASRSIVVAHMSALPAQVVNLSGAGDCLVAGAVAALLQGKTDAQALAHGMALAKCAVESEENVPRPIDLHTVQVAADHMLASLTKWHLPVPSL</sequence>
<keyword evidence="1" id="KW-0479">Metal-binding</keyword>
<reference evidence="4 5" key="1">
    <citation type="journal article" date="2024" name="Nat. Commun.">
        <title>Phylogenomics reveals the evolutionary origins of lichenization in chlorophyte algae.</title>
        <authorList>
            <person name="Puginier C."/>
            <person name="Libourel C."/>
            <person name="Otte J."/>
            <person name="Skaloud P."/>
            <person name="Haon M."/>
            <person name="Grisel S."/>
            <person name="Petersen M."/>
            <person name="Berrin J.G."/>
            <person name="Delaux P.M."/>
            <person name="Dal Grande F."/>
            <person name="Keller J."/>
        </authorList>
    </citation>
    <scope>NUCLEOTIDE SEQUENCE [LARGE SCALE GENOMIC DNA]</scope>
    <source>
        <strain evidence="4 5">SAG 2043</strain>
    </source>
</reference>
<feature type="region of interest" description="Disordered" evidence="2">
    <location>
        <begin position="1"/>
        <end position="22"/>
    </location>
</feature>
<dbReference type="GO" id="GO:0016798">
    <property type="term" value="F:hydrolase activity, acting on glycosyl bonds"/>
    <property type="evidence" value="ECO:0007669"/>
    <property type="project" value="TreeGrafter"/>
</dbReference>
<accession>A0AAW1Q6T9</accession>
<keyword evidence="5" id="KW-1185">Reference proteome</keyword>
<evidence type="ECO:0000256" key="2">
    <source>
        <dbReference type="SAM" id="MobiDB-lite"/>
    </source>
</evidence>
<dbReference type="GO" id="GO:0004730">
    <property type="term" value="F:pseudouridylate synthase activity"/>
    <property type="evidence" value="ECO:0007669"/>
    <property type="project" value="TreeGrafter"/>
</dbReference>
<protein>
    <recommendedName>
        <fullName evidence="3">Carbohydrate kinase PfkB domain-containing protein</fullName>
    </recommendedName>
</protein>
<feature type="domain" description="Carbohydrate kinase PfkB" evidence="3">
    <location>
        <begin position="20"/>
        <end position="311"/>
    </location>
</feature>
<dbReference type="GO" id="GO:0046872">
    <property type="term" value="F:metal ion binding"/>
    <property type="evidence" value="ECO:0007669"/>
    <property type="project" value="UniProtKB-KW"/>
</dbReference>
<evidence type="ECO:0000256" key="1">
    <source>
        <dbReference type="ARBA" id="ARBA00022723"/>
    </source>
</evidence>
<name>A0AAW1Q6T9_9CHLO</name>
<comment type="caution">
    <text evidence="4">The sequence shown here is derived from an EMBL/GenBank/DDBJ whole genome shotgun (WGS) entry which is preliminary data.</text>
</comment>
<dbReference type="Pfam" id="PF00294">
    <property type="entry name" value="PfkB"/>
    <property type="match status" value="1"/>
</dbReference>
<gene>
    <name evidence="4" type="ORF">WJX72_008719</name>
</gene>